<dbReference type="CDD" id="cd16331">
    <property type="entry name" value="YjgA-like"/>
    <property type="match status" value="1"/>
</dbReference>
<evidence type="ECO:0000256" key="2">
    <source>
        <dbReference type="ARBA" id="ARBA00022517"/>
    </source>
</evidence>
<dbReference type="InterPro" id="IPR006839">
    <property type="entry name" value="DarP"/>
</dbReference>
<feature type="compositionally biased region" description="Basic and acidic residues" evidence="5">
    <location>
        <begin position="1"/>
        <end position="16"/>
    </location>
</feature>
<evidence type="ECO:0000313" key="7">
    <source>
        <dbReference type="Proteomes" id="UP000219329"/>
    </source>
</evidence>
<gene>
    <name evidence="6" type="ORF">CNF02_09990</name>
</gene>
<dbReference type="EMBL" id="NTJZ01000011">
    <property type="protein sequence ID" value="PDH33030.1"/>
    <property type="molecule type" value="Genomic_DNA"/>
</dbReference>
<evidence type="ECO:0000256" key="5">
    <source>
        <dbReference type="SAM" id="MobiDB-lite"/>
    </source>
</evidence>
<dbReference type="Proteomes" id="UP000219329">
    <property type="component" value="Unassembled WGS sequence"/>
</dbReference>
<name>A0A2A5W984_9GAMM</name>
<keyword evidence="1" id="KW-0963">Cytoplasm</keyword>
<keyword evidence="4" id="KW-0694">RNA-binding</keyword>
<accession>A0A2A5W984</accession>
<dbReference type="AlphaFoldDB" id="A0A2A5W984"/>
<keyword evidence="3" id="KW-0699">rRNA-binding</keyword>
<dbReference type="PANTHER" id="PTHR38101">
    <property type="entry name" value="UPF0307 PROTEIN YJGA"/>
    <property type="match status" value="1"/>
</dbReference>
<protein>
    <recommendedName>
        <fullName evidence="8">Ribosome-associated protein</fullName>
    </recommendedName>
</protein>
<organism evidence="6 7">
    <name type="scientific">OM182 bacterium MED-G28</name>
    <dbReference type="NCBI Taxonomy" id="1986256"/>
    <lineage>
        <taxon>Bacteria</taxon>
        <taxon>Pseudomonadati</taxon>
        <taxon>Pseudomonadota</taxon>
        <taxon>Gammaproteobacteria</taxon>
        <taxon>OMG group</taxon>
        <taxon>OM182 clade</taxon>
    </lineage>
</organism>
<reference evidence="6 7" key="1">
    <citation type="submission" date="2017-08" db="EMBL/GenBank/DDBJ databases">
        <title>Fine stratification of microbial communities through a metagenomic profile of the photic zone.</title>
        <authorList>
            <person name="Haro-Moreno J.M."/>
            <person name="Lopez-Perez M."/>
            <person name="De La Torre J."/>
            <person name="Picazo A."/>
            <person name="Camacho A."/>
            <person name="Rodriguez-Valera F."/>
        </authorList>
    </citation>
    <scope>NUCLEOTIDE SEQUENCE [LARGE SCALE GENOMIC DNA]</scope>
    <source>
        <strain evidence="6">MED-G28</strain>
    </source>
</reference>
<dbReference type="GO" id="GO:0019843">
    <property type="term" value="F:rRNA binding"/>
    <property type="evidence" value="ECO:0007669"/>
    <property type="project" value="UniProtKB-KW"/>
</dbReference>
<dbReference type="GO" id="GO:0005829">
    <property type="term" value="C:cytosol"/>
    <property type="evidence" value="ECO:0007669"/>
    <property type="project" value="TreeGrafter"/>
</dbReference>
<comment type="caution">
    <text evidence="6">The sequence shown here is derived from an EMBL/GenBank/DDBJ whole genome shotgun (WGS) entry which is preliminary data.</text>
</comment>
<proteinExistence type="predicted"/>
<keyword evidence="2" id="KW-0690">Ribosome biogenesis</keyword>
<evidence type="ECO:0000256" key="1">
    <source>
        <dbReference type="ARBA" id="ARBA00022490"/>
    </source>
</evidence>
<dbReference type="Gene3D" id="1.10.60.30">
    <property type="entry name" value="PSPTO4464-like domains"/>
    <property type="match status" value="2"/>
</dbReference>
<evidence type="ECO:0008006" key="8">
    <source>
        <dbReference type="Google" id="ProtNLM"/>
    </source>
</evidence>
<feature type="region of interest" description="Disordered" evidence="5">
    <location>
        <begin position="1"/>
        <end position="30"/>
    </location>
</feature>
<dbReference type="NCBIfam" id="NF003593">
    <property type="entry name" value="PRK05255.1-1"/>
    <property type="match status" value="1"/>
</dbReference>
<evidence type="ECO:0000256" key="3">
    <source>
        <dbReference type="ARBA" id="ARBA00022730"/>
    </source>
</evidence>
<dbReference type="GO" id="GO:0042254">
    <property type="term" value="P:ribosome biogenesis"/>
    <property type="evidence" value="ECO:0007669"/>
    <property type="project" value="UniProtKB-KW"/>
</dbReference>
<evidence type="ECO:0000313" key="6">
    <source>
        <dbReference type="EMBL" id="PDH33030.1"/>
    </source>
</evidence>
<dbReference type="Pfam" id="PF04751">
    <property type="entry name" value="DarP"/>
    <property type="match status" value="1"/>
</dbReference>
<dbReference type="InterPro" id="IPR023153">
    <property type="entry name" value="DarP_sf"/>
</dbReference>
<dbReference type="PANTHER" id="PTHR38101:SF1">
    <property type="entry name" value="UPF0307 PROTEIN YJGA"/>
    <property type="match status" value="1"/>
</dbReference>
<dbReference type="SUPFAM" id="SSF158710">
    <property type="entry name" value="PSPTO4464-like"/>
    <property type="match status" value="1"/>
</dbReference>
<sequence>MEQKNREQHTDEEVQKLEPSSRTQKKKEATKMQVLGERLLEFKITDLDKIPLPDRIRIAITEYKRLPNSHGAKKRQKQYLGKIMRDCSREEINDAINLLQSPRKTSPQSRILAKELIEIILTAGDDGINQILTKHSRLQRQKLRQLFREYSKAAEENRAKCYKKLESYISKSLNPKE</sequence>
<evidence type="ECO:0000256" key="4">
    <source>
        <dbReference type="ARBA" id="ARBA00022884"/>
    </source>
</evidence>